<dbReference type="InterPro" id="IPR014710">
    <property type="entry name" value="RmlC-like_jellyroll"/>
</dbReference>
<accession>A0A6I8LG84</accession>
<dbReference type="Proteomes" id="UP000399805">
    <property type="component" value="Unassembled WGS sequence"/>
</dbReference>
<dbReference type="AlphaFoldDB" id="A0A6I8LG84"/>
<dbReference type="SMART" id="SM00100">
    <property type="entry name" value="cNMP"/>
    <property type="match status" value="1"/>
</dbReference>
<dbReference type="PROSITE" id="PS00889">
    <property type="entry name" value="CNMP_BINDING_2"/>
    <property type="match status" value="1"/>
</dbReference>
<dbReference type="InterPro" id="IPR018488">
    <property type="entry name" value="cNMP-bd_CS"/>
</dbReference>
<dbReference type="CDD" id="cd00038">
    <property type="entry name" value="CAP_ED"/>
    <property type="match status" value="1"/>
</dbReference>
<feature type="domain" description="HTH crp-type" evidence="5">
    <location>
        <begin position="153"/>
        <end position="226"/>
    </location>
</feature>
<feature type="domain" description="Cyclic nucleotide-binding" evidence="4">
    <location>
        <begin position="19"/>
        <end position="139"/>
    </location>
</feature>
<evidence type="ECO:0000256" key="1">
    <source>
        <dbReference type="ARBA" id="ARBA00023015"/>
    </source>
</evidence>
<keyword evidence="3" id="KW-0804">Transcription</keyword>
<dbReference type="Gene3D" id="2.60.120.10">
    <property type="entry name" value="Jelly Rolls"/>
    <property type="match status" value="1"/>
</dbReference>
<evidence type="ECO:0000259" key="4">
    <source>
        <dbReference type="PROSITE" id="PS50042"/>
    </source>
</evidence>
<evidence type="ECO:0000256" key="2">
    <source>
        <dbReference type="ARBA" id="ARBA00023125"/>
    </source>
</evidence>
<sequence length="234" mass="25200">MATNPNAESAGHAWPSTGFFGQLTPGTRAAILRRGTRRQCSAGETVIHEGARSDSAVILLSGLYKVVGLTETGREALLAIRVGGDLVGELGIADGEPRSASVRAAARGECLRLGERDYHAILRTHPDANRAASRAMAAKLRSATRRRVEFATFPAPVRAARVLRELAAAHGTRNERGVLIEIALAQPELAALAGATEATIQRVLTSMREEEIAETGYRWIRILDERRLDELAGF</sequence>
<gene>
    <name evidence="6" type="ORF">AA23TX_00038</name>
</gene>
<keyword evidence="7" id="KW-1185">Reference proteome</keyword>
<dbReference type="PANTHER" id="PTHR24567">
    <property type="entry name" value="CRP FAMILY TRANSCRIPTIONAL REGULATORY PROTEIN"/>
    <property type="match status" value="1"/>
</dbReference>
<dbReference type="InterPro" id="IPR036390">
    <property type="entry name" value="WH_DNA-bd_sf"/>
</dbReference>
<dbReference type="GO" id="GO:0003677">
    <property type="term" value="F:DNA binding"/>
    <property type="evidence" value="ECO:0007669"/>
    <property type="project" value="UniProtKB-KW"/>
</dbReference>
<evidence type="ECO:0000259" key="5">
    <source>
        <dbReference type="PROSITE" id="PS51063"/>
    </source>
</evidence>
<dbReference type="InterPro" id="IPR036388">
    <property type="entry name" value="WH-like_DNA-bd_sf"/>
</dbReference>
<dbReference type="EMBL" id="CABVGP010000001">
    <property type="protein sequence ID" value="VVJ15011.1"/>
    <property type="molecule type" value="Genomic_DNA"/>
</dbReference>
<dbReference type="InterPro" id="IPR018490">
    <property type="entry name" value="cNMP-bd_dom_sf"/>
</dbReference>
<organism evidence="6 7">
    <name type="scientific">Amycolatopsis camponoti</name>
    <dbReference type="NCBI Taxonomy" id="2606593"/>
    <lineage>
        <taxon>Bacteria</taxon>
        <taxon>Bacillati</taxon>
        <taxon>Actinomycetota</taxon>
        <taxon>Actinomycetes</taxon>
        <taxon>Pseudonocardiales</taxon>
        <taxon>Pseudonocardiaceae</taxon>
        <taxon>Amycolatopsis</taxon>
    </lineage>
</organism>
<keyword evidence="1" id="KW-0805">Transcription regulation</keyword>
<name>A0A6I8LG84_9PSEU</name>
<dbReference type="Pfam" id="PF13545">
    <property type="entry name" value="HTH_Crp_2"/>
    <property type="match status" value="1"/>
</dbReference>
<keyword evidence="2" id="KW-0238">DNA-binding</keyword>
<dbReference type="SUPFAM" id="SSF51206">
    <property type="entry name" value="cAMP-binding domain-like"/>
    <property type="match status" value="1"/>
</dbReference>
<evidence type="ECO:0000256" key="3">
    <source>
        <dbReference type="ARBA" id="ARBA00023163"/>
    </source>
</evidence>
<dbReference type="PROSITE" id="PS50042">
    <property type="entry name" value="CNMP_BINDING_3"/>
    <property type="match status" value="1"/>
</dbReference>
<dbReference type="SUPFAM" id="SSF46785">
    <property type="entry name" value="Winged helix' DNA-binding domain"/>
    <property type="match status" value="1"/>
</dbReference>
<dbReference type="GO" id="GO:0005829">
    <property type="term" value="C:cytosol"/>
    <property type="evidence" value="ECO:0007669"/>
    <property type="project" value="TreeGrafter"/>
</dbReference>
<evidence type="ECO:0000313" key="6">
    <source>
        <dbReference type="EMBL" id="VVJ15011.1"/>
    </source>
</evidence>
<dbReference type="InterPro" id="IPR012318">
    <property type="entry name" value="HTH_CRP"/>
</dbReference>
<dbReference type="Gene3D" id="1.10.10.10">
    <property type="entry name" value="Winged helix-like DNA-binding domain superfamily/Winged helix DNA-binding domain"/>
    <property type="match status" value="1"/>
</dbReference>
<dbReference type="InterPro" id="IPR050397">
    <property type="entry name" value="Env_Response_Regulators"/>
</dbReference>
<dbReference type="GO" id="GO:0003700">
    <property type="term" value="F:DNA-binding transcription factor activity"/>
    <property type="evidence" value="ECO:0007669"/>
    <property type="project" value="TreeGrafter"/>
</dbReference>
<proteinExistence type="predicted"/>
<dbReference type="InterPro" id="IPR000595">
    <property type="entry name" value="cNMP-bd_dom"/>
</dbReference>
<evidence type="ECO:0008006" key="8">
    <source>
        <dbReference type="Google" id="ProtNLM"/>
    </source>
</evidence>
<reference evidence="6 7" key="1">
    <citation type="submission" date="2019-09" db="EMBL/GenBank/DDBJ databases">
        <authorList>
            <person name="Leyn A S."/>
        </authorList>
    </citation>
    <scope>NUCLEOTIDE SEQUENCE [LARGE SCALE GENOMIC DNA]</scope>
    <source>
        <strain evidence="6">AA231_1</strain>
    </source>
</reference>
<protein>
    <recommendedName>
        <fullName evidence="8">Crp/Fnr family transcriptional regulator</fullName>
    </recommendedName>
</protein>
<dbReference type="Pfam" id="PF00027">
    <property type="entry name" value="cNMP_binding"/>
    <property type="match status" value="1"/>
</dbReference>
<dbReference type="RefSeq" id="WP_155540583.1">
    <property type="nucleotide sequence ID" value="NZ_CABVGP010000001.1"/>
</dbReference>
<dbReference type="PANTHER" id="PTHR24567:SF68">
    <property type="entry name" value="DNA-BINDING TRANSCRIPTIONAL DUAL REGULATOR CRP"/>
    <property type="match status" value="1"/>
</dbReference>
<dbReference type="PROSITE" id="PS51063">
    <property type="entry name" value="HTH_CRP_2"/>
    <property type="match status" value="1"/>
</dbReference>
<evidence type="ECO:0000313" key="7">
    <source>
        <dbReference type="Proteomes" id="UP000399805"/>
    </source>
</evidence>